<sequence>MPKIGSLACKFSPTVELPWEKSYYISRDAMDNFLLQPTTLSIQKSVFSTAFLRAVKSKIVTSNVRVANLIGECKEGINQSEWCIALPNLVELHLLNVILSNNWITGNTECPKNSSLKLLTVEGCVQPVEQWNIDEFVAFFKKQHPLIKVEFGFRRSDLPHLQAMMNFFAKRFSVSELSTPLRRDGRYVFLIHDQATYKCVLPEDAHDQ</sequence>
<keyword evidence="1" id="KW-1185">Reference proteome</keyword>
<name>A0A7E4VS31_PANRE</name>
<evidence type="ECO:0000313" key="2">
    <source>
        <dbReference type="WBParaSite" id="Pan_g23910.t1"/>
    </source>
</evidence>
<organism evidence="1 2">
    <name type="scientific">Panagrellus redivivus</name>
    <name type="common">Microworm</name>
    <dbReference type="NCBI Taxonomy" id="6233"/>
    <lineage>
        <taxon>Eukaryota</taxon>
        <taxon>Metazoa</taxon>
        <taxon>Ecdysozoa</taxon>
        <taxon>Nematoda</taxon>
        <taxon>Chromadorea</taxon>
        <taxon>Rhabditida</taxon>
        <taxon>Tylenchina</taxon>
        <taxon>Panagrolaimomorpha</taxon>
        <taxon>Panagrolaimoidea</taxon>
        <taxon>Panagrolaimidae</taxon>
        <taxon>Panagrellus</taxon>
    </lineage>
</organism>
<dbReference type="AlphaFoldDB" id="A0A7E4VS31"/>
<dbReference type="WBParaSite" id="Pan_g23910.t1">
    <property type="protein sequence ID" value="Pan_g23910.t1"/>
    <property type="gene ID" value="Pan_g23910"/>
</dbReference>
<reference evidence="2" key="2">
    <citation type="submission" date="2020-10" db="UniProtKB">
        <authorList>
            <consortium name="WormBaseParasite"/>
        </authorList>
    </citation>
    <scope>IDENTIFICATION</scope>
</reference>
<protein>
    <submittedName>
        <fullName evidence="2">F-box/FBD/LRR-repeat protein</fullName>
    </submittedName>
</protein>
<dbReference type="Proteomes" id="UP000492821">
    <property type="component" value="Unassembled WGS sequence"/>
</dbReference>
<evidence type="ECO:0000313" key="1">
    <source>
        <dbReference type="Proteomes" id="UP000492821"/>
    </source>
</evidence>
<proteinExistence type="predicted"/>
<reference evidence="1" key="1">
    <citation type="journal article" date="2013" name="Genetics">
        <title>The draft genome and transcriptome of Panagrellus redivivus are shaped by the harsh demands of a free-living lifestyle.</title>
        <authorList>
            <person name="Srinivasan J."/>
            <person name="Dillman A.R."/>
            <person name="Macchietto M.G."/>
            <person name="Heikkinen L."/>
            <person name="Lakso M."/>
            <person name="Fracchia K.M."/>
            <person name="Antoshechkin I."/>
            <person name="Mortazavi A."/>
            <person name="Wong G."/>
            <person name="Sternberg P.W."/>
        </authorList>
    </citation>
    <scope>NUCLEOTIDE SEQUENCE [LARGE SCALE GENOMIC DNA]</scope>
    <source>
        <strain evidence="1">MT8872</strain>
    </source>
</reference>
<accession>A0A7E4VS31</accession>